<feature type="compositionally biased region" description="Acidic residues" evidence="1">
    <location>
        <begin position="141"/>
        <end position="154"/>
    </location>
</feature>
<feature type="compositionally biased region" description="Polar residues" evidence="1">
    <location>
        <begin position="37"/>
        <end position="46"/>
    </location>
</feature>
<feature type="region of interest" description="Disordered" evidence="1">
    <location>
        <begin position="124"/>
        <end position="186"/>
    </location>
</feature>
<feature type="region of interest" description="Disordered" evidence="1">
    <location>
        <begin position="33"/>
        <end position="61"/>
    </location>
</feature>
<organism evidence="2 3">
    <name type="scientific">Almpiwar virus</name>
    <dbReference type="NCBI Taxonomy" id="318843"/>
    <lineage>
        <taxon>Viruses</taxon>
        <taxon>Riboviria</taxon>
        <taxon>Orthornavirae</taxon>
        <taxon>Negarnaviricota</taxon>
        <taxon>Haploviricotina</taxon>
        <taxon>Monjiviricetes</taxon>
        <taxon>Mononegavirales</taxon>
        <taxon>Rhabdoviridae</taxon>
        <taxon>Alpharhabdovirinae</taxon>
        <taxon>Sripuvirus</taxon>
        <taxon>Sripuvirus almpiwar</taxon>
    </lineage>
</organism>
<sequence>MSFNDFSLTFSPIALKAAKDHDEAEINMGTKFDLENRSNQSPTQAFSSSTSEEVSVEKTQSSQSVHGVEFKIPRVGIPATQQELDDIIGSVIDLVLAQNKIEHHDIEITDKAYTYFIPTSKRAKGYDTSEETFDSKTPANSEEDEEADEDDQESDSPGSSEEIDSEGPSDEDEIEEQEGEPIKGNLEKLQKEKFGNKKQAERLWRSLNEGIEVPLITGDIALVNQDNLGITKQMLKPLDFEDDWTPVYCLKYVAFRYSEVCAAGCLIDWSDITKS</sequence>
<gene>
    <name evidence="2" type="primary">P</name>
</gene>
<dbReference type="KEGG" id="vg:21011809"/>
<dbReference type="RefSeq" id="YP_009094366.1">
    <property type="nucleotide sequence ID" value="NC_025391.1"/>
</dbReference>
<evidence type="ECO:0000313" key="3">
    <source>
        <dbReference type="Proteomes" id="UP000169135"/>
    </source>
</evidence>
<dbReference type="Proteomes" id="UP000169135">
    <property type="component" value="Segment"/>
</dbReference>
<accession>A0A024A0M0</accession>
<dbReference type="EMBL" id="KJ399977">
    <property type="protein sequence ID" value="AHY85661.1"/>
    <property type="molecule type" value="Viral_cRNA"/>
</dbReference>
<reference evidence="2 3" key="1">
    <citation type="submission" date="2014-02" db="EMBL/GenBank/DDBJ databases">
        <title>Characterisation of Almpiwar virus, Harrison Dam virus and Walkabout Creek virus; three novel rhabdoviruses from northern Australia.</title>
        <authorList>
            <person name="McAllister J."/>
            <person name="Gauci P.J."/>
            <person name="Mitchell I.R."/>
            <person name="Boyle D.B."/>
            <person name="Bulach D.M."/>
            <person name="Weir R.P."/>
            <person name="Melville L.F."/>
            <person name="Davis S.S."/>
            <person name="Gubala A.J."/>
        </authorList>
    </citation>
    <scope>NUCLEOTIDE SEQUENCE [LARGE SCALE GENOMIC DNA]</scope>
    <source>
        <strain evidence="2">MRM4059</strain>
    </source>
</reference>
<evidence type="ECO:0000256" key="1">
    <source>
        <dbReference type="SAM" id="MobiDB-lite"/>
    </source>
</evidence>
<feature type="compositionally biased region" description="Acidic residues" evidence="1">
    <location>
        <begin position="161"/>
        <end position="179"/>
    </location>
</feature>
<evidence type="ECO:0000313" key="2">
    <source>
        <dbReference type="EMBL" id="AHY85661.1"/>
    </source>
</evidence>
<name>A0A024A0M0_9RHAB</name>
<protein>
    <submittedName>
        <fullName evidence="2">Phosphoprotein</fullName>
    </submittedName>
</protein>
<proteinExistence type="predicted"/>
<feature type="compositionally biased region" description="Low complexity" evidence="1">
    <location>
        <begin position="47"/>
        <end position="61"/>
    </location>
</feature>
<keyword evidence="3" id="KW-1185">Reference proteome</keyword>